<dbReference type="Proteomes" id="UP000002063">
    <property type="component" value="Chromosome"/>
</dbReference>
<keyword evidence="2" id="KW-0547">Nucleotide-binding</keyword>
<evidence type="ECO:0000256" key="1">
    <source>
        <dbReference type="NCBIfam" id="TIGR04443"/>
    </source>
</evidence>
<dbReference type="GO" id="GO:0005737">
    <property type="term" value="C:cytoplasm"/>
    <property type="evidence" value="ECO:0007669"/>
    <property type="project" value="TreeGrafter"/>
</dbReference>
<dbReference type="Gene3D" id="3.30.470.20">
    <property type="entry name" value="ATP-grasp fold, B domain"/>
    <property type="match status" value="1"/>
</dbReference>
<dbReference type="GO" id="GO:0005524">
    <property type="term" value="F:ATP binding"/>
    <property type="evidence" value="ECO:0007669"/>
    <property type="project" value="UniProtKB-UniRule"/>
</dbReference>
<dbReference type="EMBL" id="CP001787">
    <property type="protein sequence ID" value="ACX73154.1"/>
    <property type="molecule type" value="Genomic_DNA"/>
</dbReference>
<accession>C9RHV2</accession>
<dbReference type="Gene3D" id="3.30.1490.20">
    <property type="entry name" value="ATP-grasp fold, A domain"/>
    <property type="match status" value="1"/>
</dbReference>
<dbReference type="InterPro" id="IPR011761">
    <property type="entry name" value="ATP-grasp"/>
</dbReference>
<keyword evidence="5" id="KW-1185">Reference proteome</keyword>
<organism evidence="4 5">
    <name type="scientific">Methanocaldococcus vulcanius (strain ATCC 700851 / DSM 12094 / M7)</name>
    <name type="common">Methanococcus vulcanius</name>
    <dbReference type="NCBI Taxonomy" id="579137"/>
    <lineage>
        <taxon>Archaea</taxon>
        <taxon>Methanobacteriati</taxon>
        <taxon>Methanobacteriota</taxon>
        <taxon>Methanomada group</taxon>
        <taxon>Methanococci</taxon>
        <taxon>Methanococcales</taxon>
        <taxon>Methanocaldococcaceae</taxon>
        <taxon>Methanocaldococcus</taxon>
    </lineage>
</organism>
<feature type="domain" description="ATP-grasp" evidence="3">
    <location>
        <begin position="104"/>
        <end position="290"/>
    </location>
</feature>
<dbReference type="PROSITE" id="PS50975">
    <property type="entry name" value="ATP_GRASP"/>
    <property type="match status" value="1"/>
</dbReference>
<evidence type="ECO:0000256" key="2">
    <source>
        <dbReference type="PROSITE-ProRule" id="PRU00409"/>
    </source>
</evidence>
<evidence type="ECO:0000259" key="3">
    <source>
        <dbReference type="PROSITE" id="PS50975"/>
    </source>
</evidence>
<keyword evidence="2" id="KW-0067">ATP-binding</keyword>
<dbReference type="SUPFAM" id="SSF56059">
    <property type="entry name" value="Glutathione synthetase ATP-binding domain-like"/>
    <property type="match status" value="1"/>
</dbReference>
<dbReference type="eggNOG" id="arCOG01589">
    <property type="taxonomic scope" value="Archaea"/>
</dbReference>
<dbReference type="Pfam" id="PF08443">
    <property type="entry name" value="RimK"/>
    <property type="match status" value="1"/>
</dbReference>
<dbReference type="InterPro" id="IPR031039">
    <property type="entry name" value="F420_CofF"/>
</dbReference>
<dbReference type="AlphaFoldDB" id="C9RHV2"/>
<dbReference type="PANTHER" id="PTHR21621:SF2">
    <property type="entry name" value="COENZYME GAMMA-F420-2:ALPHA-L-GLUTAMATE LIGASE"/>
    <property type="match status" value="1"/>
</dbReference>
<name>C9RHV2_METVM</name>
<dbReference type="InterPro" id="IPR013815">
    <property type="entry name" value="ATP_grasp_subdomain_1"/>
</dbReference>
<dbReference type="GO" id="GO:0046872">
    <property type="term" value="F:metal ion binding"/>
    <property type="evidence" value="ECO:0007669"/>
    <property type="project" value="InterPro"/>
</dbReference>
<dbReference type="NCBIfam" id="TIGR04443">
    <property type="entry name" value="F420_CofF"/>
    <property type="match status" value="1"/>
</dbReference>
<reference evidence="4" key="1">
    <citation type="submission" date="2009-10" db="EMBL/GenBank/DDBJ databases">
        <title>Complete sequence of chromosome of Methanocaldococcus vulcanius M7.</title>
        <authorList>
            <consortium name="US DOE Joint Genome Institute"/>
            <person name="Lucas S."/>
            <person name="Copeland A."/>
            <person name="Lapidus A."/>
            <person name="Glavina del Rio T."/>
            <person name="Dalin E."/>
            <person name="Tice H."/>
            <person name="Bruce D."/>
            <person name="Goodwin L."/>
            <person name="Pitluck S."/>
            <person name="Lcollab F.I."/>
            <person name="Brettin T."/>
            <person name="Detter J.C."/>
            <person name="Han C."/>
            <person name="Tapia R."/>
            <person name="Kuske C.R."/>
            <person name="Schmutz J."/>
            <person name="Larimer F."/>
            <person name="Land M."/>
            <person name="Hauser L."/>
            <person name="Kyrpides N."/>
            <person name="Ovchinikova G."/>
            <person name="Sieprawska-Lupa M."/>
            <person name="Whitman W.B."/>
            <person name="Woyke T."/>
        </authorList>
    </citation>
    <scope>NUCLEOTIDE SEQUENCE [LARGE SCALE GENOMIC DNA]</scope>
    <source>
        <strain evidence="4">M7</strain>
    </source>
</reference>
<dbReference type="PANTHER" id="PTHR21621">
    <property type="entry name" value="RIBOSOMAL PROTEIN S6 MODIFICATION PROTEIN"/>
    <property type="match status" value="1"/>
</dbReference>
<dbReference type="KEGG" id="mvu:Metvu_1301"/>
<evidence type="ECO:0000313" key="5">
    <source>
        <dbReference type="Proteomes" id="UP000002063"/>
    </source>
</evidence>
<protein>
    <recommendedName>
        <fullName evidence="1">Coenzyme gamma-F420-2:alpha-L-glutamate ligase</fullName>
        <ecNumber evidence="1">6.3.2.32</ecNumber>
    </recommendedName>
</protein>
<proteinExistence type="predicted"/>
<dbReference type="HOGENOM" id="CLU_975255_0_0_2"/>
<dbReference type="EC" id="6.3.2.32" evidence="1"/>
<dbReference type="STRING" id="579137.Metvu_1301"/>
<sequence>MIFMVKITILSPEGKSCSVWNLKKEIENLGEKCDIFLLSDSENLMSYDFKLETDLIHSRCGIGDYFDRLTLYSWQFINALEVEGLKFINPLETLYLTSDKFKCIKLLSKNKIATPKTALIRDYEDAVRFMERYNVNFPVIIKNSFSKCGLKVFMAKNEEELKDLTKNAIWEGKIIQEFINFKEGDIFKDMRILVVNGEVVGGYRRVSKDFRTNLYLGNIVEKLNIDKELEELALKCADLSNAVILGVDILPTKEENYVIELNSAPGTKGFRDIGINADRKIAKTLIECARS</sequence>
<gene>
    <name evidence="4" type="ordered locus">Metvu_1301</name>
</gene>
<dbReference type="InterPro" id="IPR013651">
    <property type="entry name" value="ATP-grasp_RimK-type"/>
</dbReference>
<dbReference type="GO" id="GO:0043774">
    <property type="term" value="F:coenzyme F420-2 alpha-glutamyl ligase activity"/>
    <property type="evidence" value="ECO:0007669"/>
    <property type="project" value="UniProtKB-UniRule"/>
</dbReference>
<evidence type="ECO:0000313" key="4">
    <source>
        <dbReference type="EMBL" id="ACX73154.1"/>
    </source>
</evidence>